<comment type="subcellular location">
    <subcellularLocation>
        <location evidence="1">Cell envelope</location>
    </subcellularLocation>
</comment>
<dbReference type="PANTHER" id="PTHR42852">
    <property type="entry name" value="THIOL:DISULFIDE INTERCHANGE PROTEIN DSBE"/>
    <property type="match status" value="1"/>
</dbReference>
<dbReference type="SUPFAM" id="SSF52833">
    <property type="entry name" value="Thioredoxin-like"/>
    <property type="match status" value="1"/>
</dbReference>
<dbReference type="PATRIC" id="fig|1263870.3.peg.429"/>
<evidence type="ECO:0000256" key="1">
    <source>
        <dbReference type="ARBA" id="ARBA00004196"/>
    </source>
</evidence>
<organism evidence="6 7">
    <name type="scientific">Rhodopirellula sallentina SM41</name>
    <dbReference type="NCBI Taxonomy" id="1263870"/>
    <lineage>
        <taxon>Bacteria</taxon>
        <taxon>Pseudomonadati</taxon>
        <taxon>Planctomycetota</taxon>
        <taxon>Planctomycetia</taxon>
        <taxon>Pirellulales</taxon>
        <taxon>Pirellulaceae</taxon>
        <taxon>Rhodopirellula</taxon>
    </lineage>
</organism>
<dbReference type="InterPro" id="IPR013766">
    <property type="entry name" value="Thioredoxin_domain"/>
</dbReference>
<name>M5UJW9_9BACT</name>
<feature type="domain" description="Thioredoxin" evidence="5">
    <location>
        <begin position="318"/>
        <end position="459"/>
    </location>
</feature>
<comment type="caution">
    <text evidence="6">The sequence shown here is derived from an EMBL/GenBank/DDBJ whole genome shotgun (WGS) entry which is preliminary data.</text>
</comment>
<dbReference type="GO" id="GO:0017004">
    <property type="term" value="P:cytochrome complex assembly"/>
    <property type="evidence" value="ECO:0007669"/>
    <property type="project" value="UniProtKB-KW"/>
</dbReference>
<dbReference type="PANTHER" id="PTHR42852:SF6">
    <property type="entry name" value="THIOL:DISULFIDE INTERCHANGE PROTEIN DSBE"/>
    <property type="match status" value="1"/>
</dbReference>
<dbReference type="EMBL" id="ANOH01000038">
    <property type="protein sequence ID" value="EMI58156.1"/>
    <property type="molecule type" value="Genomic_DNA"/>
</dbReference>
<evidence type="ECO:0000313" key="7">
    <source>
        <dbReference type="Proteomes" id="UP000011885"/>
    </source>
</evidence>
<keyword evidence="7" id="KW-1185">Reference proteome</keyword>
<evidence type="ECO:0000256" key="2">
    <source>
        <dbReference type="ARBA" id="ARBA00022748"/>
    </source>
</evidence>
<dbReference type="InterPro" id="IPR036249">
    <property type="entry name" value="Thioredoxin-like_sf"/>
</dbReference>
<evidence type="ECO:0000256" key="3">
    <source>
        <dbReference type="ARBA" id="ARBA00023157"/>
    </source>
</evidence>
<keyword evidence="4" id="KW-0676">Redox-active center</keyword>
<keyword evidence="2" id="KW-0201">Cytochrome c-type biogenesis</keyword>
<protein>
    <submittedName>
        <fullName evidence="6">Redoxin domain protein</fullName>
    </submittedName>
</protein>
<evidence type="ECO:0000313" key="6">
    <source>
        <dbReference type="EMBL" id="EMI58156.1"/>
    </source>
</evidence>
<dbReference type="InterPro" id="IPR050553">
    <property type="entry name" value="Thioredoxin_ResA/DsbE_sf"/>
</dbReference>
<sequence length="459" mass="49799">MQRRLQLKASLTPAQLSDFLSQVDRELRALMKGQSGITDPNAAASEAERVVSLKRVAAERLIEHSDSTDADRVLGRRGLLQALSHQASMGDLKAAEQLQTFAEQFRDNPSEELSTDAQLVLIGFAIESLRHGKEEAEARVVSLAQDLMGANRPVDVAALMVLGQAKDTLLQYEHIDEASQIRSLILEKFGDSQNAEVARMAAQIASSGFSQEGTAIERLDQLRQQFVGAARGAGGENGADGSDVTAEMWSSAVEDVVAQSSDLLTGEFLAGVALEAEVVGREDIARATYDALRDNFSSRQDALGRVARTALKARENRQGVIGQRFDPDLPSVSGRPLKMSDYLGKVVLMPFWSTAFPDSLIVLPNLREIQKRYPGQVAIVGVNLDVEGTSVAGFVEREGIEFPSFRSVSQPDAEIVNEVAYRFGAVTLLFVGILDEEGRVSHLDFSGGDLTAEVENLIR</sequence>
<dbReference type="GO" id="GO:0030313">
    <property type="term" value="C:cell envelope"/>
    <property type="evidence" value="ECO:0007669"/>
    <property type="project" value="UniProtKB-SubCell"/>
</dbReference>
<evidence type="ECO:0000256" key="4">
    <source>
        <dbReference type="ARBA" id="ARBA00023284"/>
    </source>
</evidence>
<dbReference type="CDD" id="cd02966">
    <property type="entry name" value="TlpA_like_family"/>
    <property type="match status" value="1"/>
</dbReference>
<proteinExistence type="predicted"/>
<gene>
    <name evidence="6" type="ORF">RSSM_00393</name>
</gene>
<dbReference type="AlphaFoldDB" id="M5UJW9"/>
<keyword evidence="3" id="KW-1015">Disulfide bond</keyword>
<dbReference type="Proteomes" id="UP000011885">
    <property type="component" value="Unassembled WGS sequence"/>
</dbReference>
<reference evidence="6 7" key="1">
    <citation type="journal article" date="2013" name="Mar. Genomics">
        <title>Expression of sulfatases in Rhodopirellula baltica and the diversity of sulfatases in the genus Rhodopirellula.</title>
        <authorList>
            <person name="Wegner C.E."/>
            <person name="Richter-Heitmann T."/>
            <person name="Klindworth A."/>
            <person name="Klockow C."/>
            <person name="Richter M."/>
            <person name="Achstetter T."/>
            <person name="Glockner F.O."/>
            <person name="Harder J."/>
        </authorList>
    </citation>
    <scope>NUCLEOTIDE SEQUENCE [LARGE SCALE GENOMIC DNA]</scope>
    <source>
        <strain evidence="6 7">SM41</strain>
    </source>
</reference>
<dbReference type="PROSITE" id="PS51352">
    <property type="entry name" value="THIOREDOXIN_2"/>
    <property type="match status" value="1"/>
</dbReference>
<dbReference type="Gene3D" id="3.40.30.10">
    <property type="entry name" value="Glutaredoxin"/>
    <property type="match status" value="1"/>
</dbReference>
<accession>M5UJW9</accession>
<evidence type="ECO:0000259" key="5">
    <source>
        <dbReference type="PROSITE" id="PS51352"/>
    </source>
</evidence>